<dbReference type="CDD" id="cd00570">
    <property type="entry name" value="GST_N_family"/>
    <property type="match status" value="1"/>
</dbReference>
<dbReference type="AlphaFoldDB" id="A0A418WFA9"/>
<dbReference type="Proteomes" id="UP000284605">
    <property type="component" value="Unassembled WGS sequence"/>
</dbReference>
<protein>
    <submittedName>
        <fullName evidence="3">Glutathione S-transferase family protein</fullName>
    </submittedName>
</protein>
<evidence type="ECO:0000256" key="1">
    <source>
        <dbReference type="SAM" id="MobiDB-lite"/>
    </source>
</evidence>
<sequence>MARPACAPTTARPITPPSCSTPTATTSKPYAWIEEPAMTQIILHHYPDSFFAEKIRRILAFKNVQWHSVEQPMIMPKPGLTALTGGYRRVPVLQIGADIYCDTACIARRLERLAPTPPVLPRALAGLAATVEDWADRRLVSLIGPSVVVARMATLPSGFLEDRAAMTPGLSEKALRFAAPHGWPQALAAFDRLDAQLDHSAFLLGEGFTLADAACFHPLWFAKSVPALFAAVSARPALAAWFARIEAFGPAMPGR</sequence>
<accession>A0A418WFA9</accession>
<name>A0A418WFA9_9PROT</name>
<evidence type="ECO:0000313" key="4">
    <source>
        <dbReference type="Proteomes" id="UP000284605"/>
    </source>
</evidence>
<evidence type="ECO:0000313" key="3">
    <source>
        <dbReference type="EMBL" id="RJF88707.1"/>
    </source>
</evidence>
<dbReference type="Pfam" id="PF13417">
    <property type="entry name" value="GST_N_3"/>
    <property type="match status" value="1"/>
</dbReference>
<reference evidence="3 4" key="1">
    <citation type="submission" date="2018-09" db="EMBL/GenBank/DDBJ databases">
        <authorList>
            <person name="Zhu H."/>
        </authorList>
    </citation>
    <scope>NUCLEOTIDE SEQUENCE [LARGE SCALE GENOMIC DNA]</scope>
    <source>
        <strain evidence="3 4">K1W22B-8</strain>
    </source>
</reference>
<dbReference type="GO" id="GO:0016740">
    <property type="term" value="F:transferase activity"/>
    <property type="evidence" value="ECO:0007669"/>
    <property type="project" value="UniProtKB-KW"/>
</dbReference>
<evidence type="ECO:0000259" key="2">
    <source>
        <dbReference type="PROSITE" id="PS50404"/>
    </source>
</evidence>
<dbReference type="PROSITE" id="PS50404">
    <property type="entry name" value="GST_NTER"/>
    <property type="match status" value="1"/>
</dbReference>
<dbReference type="SUPFAM" id="SSF47616">
    <property type="entry name" value="GST C-terminal domain-like"/>
    <property type="match status" value="1"/>
</dbReference>
<dbReference type="Gene3D" id="3.40.30.110">
    <property type="match status" value="1"/>
</dbReference>
<feature type="domain" description="GST N-terminal" evidence="2">
    <location>
        <begin position="39"/>
        <end position="118"/>
    </location>
</feature>
<gene>
    <name evidence="3" type="ORF">D3874_18340</name>
</gene>
<comment type="caution">
    <text evidence="3">The sequence shown here is derived from an EMBL/GenBank/DDBJ whole genome shotgun (WGS) entry which is preliminary data.</text>
</comment>
<keyword evidence="4" id="KW-1185">Reference proteome</keyword>
<dbReference type="Pfam" id="PF13410">
    <property type="entry name" value="GST_C_2"/>
    <property type="match status" value="1"/>
</dbReference>
<dbReference type="CDD" id="cd00299">
    <property type="entry name" value="GST_C_family"/>
    <property type="match status" value="1"/>
</dbReference>
<organism evidence="3 4">
    <name type="scientific">Oleomonas cavernae</name>
    <dbReference type="NCBI Taxonomy" id="2320859"/>
    <lineage>
        <taxon>Bacteria</taxon>
        <taxon>Pseudomonadati</taxon>
        <taxon>Pseudomonadota</taxon>
        <taxon>Alphaproteobacteria</taxon>
        <taxon>Acetobacterales</taxon>
        <taxon>Acetobacteraceae</taxon>
        <taxon>Oleomonas</taxon>
    </lineage>
</organism>
<dbReference type="EMBL" id="QYUK01000011">
    <property type="protein sequence ID" value="RJF88707.1"/>
    <property type="molecule type" value="Genomic_DNA"/>
</dbReference>
<dbReference type="InterPro" id="IPR036282">
    <property type="entry name" value="Glutathione-S-Trfase_C_sf"/>
</dbReference>
<dbReference type="InterPro" id="IPR036249">
    <property type="entry name" value="Thioredoxin-like_sf"/>
</dbReference>
<feature type="region of interest" description="Disordered" evidence="1">
    <location>
        <begin position="1"/>
        <end position="25"/>
    </location>
</feature>
<proteinExistence type="predicted"/>
<dbReference type="InterPro" id="IPR004045">
    <property type="entry name" value="Glutathione_S-Trfase_N"/>
</dbReference>
<dbReference type="SUPFAM" id="SSF52833">
    <property type="entry name" value="Thioredoxin-like"/>
    <property type="match status" value="1"/>
</dbReference>
<keyword evidence="3" id="KW-0808">Transferase</keyword>
<dbReference type="Gene3D" id="1.20.1050.10">
    <property type="match status" value="1"/>
</dbReference>